<dbReference type="Gene3D" id="2.170.130.10">
    <property type="entry name" value="TonB-dependent receptor, plug domain"/>
    <property type="match status" value="1"/>
</dbReference>
<evidence type="ECO:0000313" key="2">
    <source>
        <dbReference type="EMBL" id="MPL91118.1"/>
    </source>
</evidence>
<evidence type="ECO:0000259" key="1">
    <source>
        <dbReference type="Pfam" id="PF07715"/>
    </source>
</evidence>
<name>A0A644VIG0_9ZZZZ</name>
<dbReference type="Pfam" id="PF13715">
    <property type="entry name" value="CarbopepD_reg_2"/>
    <property type="match status" value="1"/>
</dbReference>
<sequence>MNHFKIKINFLTVFLFLSYLVVYGQNTTSERIRVKGVVLDNTGESIVGATIKEKGTTQGTVSDAFGHFSMETSVKAVLQVSYVGYMSQEIQVKNQTELRIILVEDVRALSEVVVVGYGVQKKENLTGAVATLDGKAIENRSVSSITQAMQGTIGNLNIAPNPSNLSGDWDSSGGAPGATQKINIRGYTGFDTSGNPLAESPLIVIDGVQGGNINNINMNDVESITVLKDAASSAIYGSSAPFGVILITTKKGDLGQKPTITYSANLMLSQPISLPKMMNSLDYAMAFNQFSDNANTARLYSASTLKRIVDYLNGELKEETLKDLNTDSWLAGFSSNANNDWFDIHFKDVSFSQLHNLGISGGTKSNTYYIGLGYNDQQGMYTYGNDYFKRYNVRTTLQSNLADWLTAGFRGAFSRSERDNPNSATFSNANILHILAQRRPTQPLFNPDGYYSNGSYVNAFRDGGRITTTTDEATLTGEIILHPVKNWNITANYSLTGTYLNRLSHLKTVYHVLPSGKLSTLSGTSPNSISRRADKNERRIVNIFTSYEKSISGHYFKGMVGYMQELYDQLYIIASNNELYSDNILSLATTYGTKTAATDLNEQIATRGVFGRINYNYKEKYLVEFNGRYDGTSRFMKDVRFKFYPGMSVAWALSKERFWTNLLDVVNMFKIRASYGSQGSQGSAGYYPFYPALRTYSSTSAANTWIFSDGQAPMVQFPAGIVDPNLTWVTTNTIDIGTDLSLLSNKLNIGFDWYTRSASDYQGPAEALPSFLGTGAPLTNNAAMKTVGFELNVGWKHRINNFNYGVNVVLSDYSSVITKYPNPTGITITGLGTVYNPMWYEGREFGEIWGFETVGLFQSQEEIDAAADQSLLNAKPWTPGDVRYADLDGDGKITWGSNTLDDPGDRRIIGNSTPRYSFGITLTADYKSFDFSMFLQGVGKRDSPANHNTGEYRFANFVWGVPRQGSYAQTTMWEVQQDRWSQYNTPEENARAFFPKMYFSDENMKNTYEQTRYLQNAAYARIKNIQIGYNLPALALKKLSLQKLRFFINAENMGTWTKMISTLDPEFSTSDGKLYPLQRVWAFGLNVTF</sequence>
<dbReference type="EMBL" id="VSSQ01000321">
    <property type="protein sequence ID" value="MPL91118.1"/>
    <property type="molecule type" value="Genomic_DNA"/>
</dbReference>
<dbReference type="Pfam" id="PF07715">
    <property type="entry name" value="Plug"/>
    <property type="match status" value="1"/>
</dbReference>
<comment type="caution">
    <text evidence="2">The sequence shown here is derived from an EMBL/GenBank/DDBJ whole genome shotgun (WGS) entry which is preliminary data.</text>
</comment>
<feature type="domain" description="TonB-dependent receptor plug" evidence="1">
    <location>
        <begin position="122"/>
        <end position="244"/>
    </location>
</feature>
<dbReference type="PROSITE" id="PS52016">
    <property type="entry name" value="TONB_DEPENDENT_REC_3"/>
    <property type="match status" value="1"/>
</dbReference>
<dbReference type="SUPFAM" id="SSF49464">
    <property type="entry name" value="Carboxypeptidase regulatory domain-like"/>
    <property type="match status" value="1"/>
</dbReference>
<dbReference type="Gene3D" id="2.60.40.1120">
    <property type="entry name" value="Carboxypeptidase-like, regulatory domain"/>
    <property type="match status" value="1"/>
</dbReference>
<accession>A0A644VIG0</accession>
<dbReference type="InterPro" id="IPR012910">
    <property type="entry name" value="Plug_dom"/>
</dbReference>
<dbReference type="NCBIfam" id="TIGR04057">
    <property type="entry name" value="SusC_RagA_signa"/>
    <property type="match status" value="1"/>
</dbReference>
<proteinExistence type="predicted"/>
<dbReference type="InterPro" id="IPR008969">
    <property type="entry name" value="CarboxyPept-like_regulatory"/>
</dbReference>
<dbReference type="InterPro" id="IPR039426">
    <property type="entry name" value="TonB-dep_rcpt-like"/>
</dbReference>
<keyword evidence="2" id="KW-0675">Receptor</keyword>
<dbReference type="NCBIfam" id="TIGR04056">
    <property type="entry name" value="OMP_RagA_SusC"/>
    <property type="match status" value="1"/>
</dbReference>
<dbReference type="InterPro" id="IPR023997">
    <property type="entry name" value="TonB-dep_OMP_SusC/RagA_CS"/>
</dbReference>
<gene>
    <name evidence="2" type="primary">susC_53</name>
    <name evidence="2" type="ORF">SDC9_37181</name>
</gene>
<protein>
    <submittedName>
        <fullName evidence="2">TonB-dependent receptor SusC</fullName>
    </submittedName>
</protein>
<organism evidence="2">
    <name type="scientific">bioreactor metagenome</name>
    <dbReference type="NCBI Taxonomy" id="1076179"/>
    <lineage>
        <taxon>unclassified sequences</taxon>
        <taxon>metagenomes</taxon>
        <taxon>ecological metagenomes</taxon>
    </lineage>
</organism>
<dbReference type="InterPro" id="IPR037066">
    <property type="entry name" value="Plug_dom_sf"/>
</dbReference>
<dbReference type="SUPFAM" id="SSF56935">
    <property type="entry name" value="Porins"/>
    <property type="match status" value="1"/>
</dbReference>
<reference evidence="2" key="1">
    <citation type="submission" date="2019-08" db="EMBL/GenBank/DDBJ databases">
        <authorList>
            <person name="Kucharzyk K."/>
            <person name="Murdoch R.W."/>
            <person name="Higgins S."/>
            <person name="Loffler F."/>
        </authorList>
    </citation>
    <scope>NUCLEOTIDE SEQUENCE</scope>
</reference>
<dbReference type="InterPro" id="IPR023996">
    <property type="entry name" value="TonB-dep_OMP_SusC/RagA"/>
</dbReference>
<dbReference type="AlphaFoldDB" id="A0A644VIG0"/>